<dbReference type="EMBL" id="BSST01000001">
    <property type="protein sequence ID" value="GLX77719.1"/>
    <property type="molecule type" value="Genomic_DNA"/>
</dbReference>
<dbReference type="InterPro" id="IPR010260">
    <property type="entry name" value="AlpA"/>
</dbReference>
<accession>A0ABQ6GQU9</accession>
<dbReference type="Gene3D" id="1.10.238.160">
    <property type="match status" value="1"/>
</dbReference>
<dbReference type="Proteomes" id="UP001157186">
    <property type="component" value="Unassembled WGS sequence"/>
</dbReference>
<comment type="caution">
    <text evidence="1">The sequence shown here is derived from an EMBL/GenBank/DDBJ whole genome shotgun (WGS) entry which is preliminary data.</text>
</comment>
<dbReference type="PANTHER" id="PTHR36154:SF1">
    <property type="entry name" value="DNA-BINDING TRANSCRIPTIONAL ACTIVATOR ALPA"/>
    <property type="match status" value="1"/>
</dbReference>
<dbReference type="PANTHER" id="PTHR36154">
    <property type="entry name" value="DNA-BINDING TRANSCRIPTIONAL ACTIVATOR ALPA"/>
    <property type="match status" value="1"/>
</dbReference>
<dbReference type="RefSeq" id="WP_348541175.1">
    <property type="nucleotide sequence ID" value="NZ_BSST01000001.1"/>
</dbReference>
<reference evidence="1 2" key="1">
    <citation type="submission" date="2023-03" db="EMBL/GenBank/DDBJ databases">
        <title>Draft genome sequence of Thalassotalea insulae KCTC 62186T.</title>
        <authorList>
            <person name="Sawabe T."/>
        </authorList>
    </citation>
    <scope>NUCLEOTIDE SEQUENCE [LARGE SCALE GENOMIC DNA]</scope>
    <source>
        <strain evidence="1 2">KCTC 62186</strain>
    </source>
</reference>
<gene>
    <name evidence="1" type="ORF">tinsulaeT_10590</name>
</gene>
<evidence type="ECO:0000313" key="1">
    <source>
        <dbReference type="EMBL" id="GLX77719.1"/>
    </source>
</evidence>
<dbReference type="InterPro" id="IPR052931">
    <property type="entry name" value="Prophage_regulatory_activator"/>
</dbReference>
<dbReference type="Pfam" id="PF05930">
    <property type="entry name" value="Phage_AlpA"/>
    <property type="match status" value="1"/>
</dbReference>
<keyword evidence="2" id="KW-1185">Reference proteome</keyword>
<evidence type="ECO:0000313" key="2">
    <source>
        <dbReference type="Proteomes" id="UP001157186"/>
    </source>
</evidence>
<name>A0ABQ6GQU9_9GAMM</name>
<organism evidence="1 2">
    <name type="scientific">Thalassotalea insulae</name>
    <dbReference type="NCBI Taxonomy" id="2056778"/>
    <lineage>
        <taxon>Bacteria</taxon>
        <taxon>Pseudomonadati</taxon>
        <taxon>Pseudomonadota</taxon>
        <taxon>Gammaproteobacteria</taxon>
        <taxon>Alteromonadales</taxon>
        <taxon>Colwelliaceae</taxon>
        <taxon>Thalassotalea</taxon>
    </lineage>
</organism>
<protein>
    <recommendedName>
        <fullName evidence="3">AlpA family transcriptional regulator</fullName>
    </recommendedName>
</protein>
<evidence type="ECO:0008006" key="3">
    <source>
        <dbReference type="Google" id="ProtNLM"/>
    </source>
</evidence>
<proteinExistence type="predicted"/>
<sequence length="128" mass="15176">MNKLEYDLLEKYLEQLSFRTNNAIHELQQVQRHLESFQSQISKRSFVSQTMPKLNSNQSNTHADKFENKNPSDLIRMKEVVQMTGLSRSSLYRLQQMEEFPKAVKLGCRSVAWVRSDINDWIREKVQQ</sequence>